<keyword evidence="3" id="KW-0413">Isomerase</keyword>
<dbReference type="SUPFAM" id="SSF50891">
    <property type="entry name" value="Cyclophilin-like"/>
    <property type="match status" value="1"/>
</dbReference>
<dbReference type="InterPro" id="IPR002130">
    <property type="entry name" value="Cyclophilin-type_PPIase_dom"/>
</dbReference>
<feature type="signal peptide" evidence="4">
    <location>
        <begin position="1"/>
        <end position="23"/>
    </location>
</feature>
<reference evidence="6 7" key="1">
    <citation type="submission" date="2017-03" db="EMBL/GenBank/DDBJ databases">
        <title>Lifting the veil on microbial sulfur biogeochemistry in mining wastewaters.</title>
        <authorList>
            <person name="Kantor R.S."/>
            <person name="Colenbrander Nelson T."/>
            <person name="Marshall S."/>
            <person name="Bennett D."/>
            <person name="Apte S."/>
            <person name="Camacho D."/>
            <person name="Thomas B.C."/>
            <person name="Warren L.A."/>
            <person name="Banfield J.F."/>
        </authorList>
    </citation>
    <scope>NUCLEOTIDE SEQUENCE [LARGE SCALE GENOMIC DNA]</scope>
    <source>
        <strain evidence="6">32-67-7</strain>
    </source>
</reference>
<dbReference type="InterPro" id="IPR044665">
    <property type="entry name" value="E_coli_cyclophilin_A-like"/>
</dbReference>
<keyword evidence="2" id="KW-0697">Rotamase</keyword>
<evidence type="ECO:0000313" key="7">
    <source>
        <dbReference type="Proteomes" id="UP000215616"/>
    </source>
</evidence>
<dbReference type="Pfam" id="PF00160">
    <property type="entry name" value="Pro_isomerase"/>
    <property type="match status" value="1"/>
</dbReference>
<evidence type="ECO:0000256" key="1">
    <source>
        <dbReference type="ARBA" id="ARBA00013194"/>
    </source>
</evidence>
<protein>
    <recommendedName>
        <fullName evidence="1">peptidylprolyl isomerase</fullName>
        <ecNumber evidence="1">5.2.1.8</ecNumber>
    </recommendedName>
</protein>
<accession>A0A258DER2</accession>
<evidence type="ECO:0000256" key="2">
    <source>
        <dbReference type="ARBA" id="ARBA00023110"/>
    </source>
</evidence>
<name>A0A258DER2_CAUVI</name>
<dbReference type="InterPro" id="IPR006311">
    <property type="entry name" value="TAT_signal"/>
</dbReference>
<keyword evidence="4" id="KW-0732">Signal</keyword>
<evidence type="ECO:0000256" key="3">
    <source>
        <dbReference type="ARBA" id="ARBA00023235"/>
    </source>
</evidence>
<feature type="domain" description="PPIase cyclophilin-type" evidence="5">
    <location>
        <begin position="42"/>
        <end position="196"/>
    </location>
</feature>
<dbReference type="PROSITE" id="PS51318">
    <property type="entry name" value="TAT"/>
    <property type="match status" value="1"/>
</dbReference>
<dbReference type="EMBL" id="NCDQ01000003">
    <property type="protein sequence ID" value="OYX06480.1"/>
    <property type="molecule type" value="Genomic_DNA"/>
</dbReference>
<dbReference type="PANTHER" id="PTHR43246">
    <property type="entry name" value="PEPTIDYL-PROLYL CIS-TRANS ISOMERASE CYP38, CHLOROPLASTIC"/>
    <property type="match status" value="1"/>
</dbReference>
<evidence type="ECO:0000259" key="5">
    <source>
        <dbReference type="PROSITE" id="PS50072"/>
    </source>
</evidence>
<dbReference type="Gene3D" id="2.40.100.10">
    <property type="entry name" value="Cyclophilin-like"/>
    <property type="match status" value="1"/>
</dbReference>
<organism evidence="6 7">
    <name type="scientific">Caulobacter vibrioides</name>
    <name type="common">Caulobacter crescentus</name>
    <dbReference type="NCBI Taxonomy" id="155892"/>
    <lineage>
        <taxon>Bacteria</taxon>
        <taxon>Pseudomonadati</taxon>
        <taxon>Pseudomonadota</taxon>
        <taxon>Alphaproteobacteria</taxon>
        <taxon>Caulobacterales</taxon>
        <taxon>Caulobacteraceae</taxon>
        <taxon>Caulobacter</taxon>
    </lineage>
</organism>
<dbReference type="EC" id="5.2.1.8" evidence="1"/>
<dbReference type="AlphaFoldDB" id="A0A258DER2"/>
<proteinExistence type="predicted"/>
<feature type="chain" id="PRO_5013124581" description="peptidylprolyl isomerase" evidence="4">
    <location>
        <begin position="24"/>
        <end position="204"/>
    </location>
</feature>
<gene>
    <name evidence="6" type="ORF">B7Z12_00430</name>
</gene>
<dbReference type="InterPro" id="IPR029000">
    <property type="entry name" value="Cyclophilin-like_dom_sf"/>
</dbReference>
<dbReference type="GO" id="GO:0003755">
    <property type="term" value="F:peptidyl-prolyl cis-trans isomerase activity"/>
    <property type="evidence" value="ECO:0007669"/>
    <property type="project" value="UniProtKB-KW"/>
</dbReference>
<evidence type="ECO:0000256" key="4">
    <source>
        <dbReference type="SAM" id="SignalP"/>
    </source>
</evidence>
<dbReference type="PROSITE" id="PS50072">
    <property type="entry name" value="CSA_PPIASE_2"/>
    <property type="match status" value="1"/>
</dbReference>
<dbReference type="Proteomes" id="UP000215616">
    <property type="component" value="Unassembled WGS sequence"/>
</dbReference>
<comment type="caution">
    <text evidence="6">The sequence shown here is derived from an EMBL/GenBank/DDBJ whole genome shotgun (WGS) entry which is preliminary data.</text>
</comment>
<evidence type="ECO:0000313" key="6">
    <source>
        <dbReference type="EMBL" id="OYX06480.1"/>
    </source>
</evidence>
<sequence length="204" mass="21480">MPAINRRRLIVAAGALAASPAFAQTAGPQPARPRVRIETDKGVIVVELATDKAPITAGNFLRYVDSRRMDGAIFYRTVHAPGAPTVGFLQAHITDGAKLYPPITHEPTTTTGLKHLEGALSAPRFAPGTAQSEFTILSSDAPHMDANPAAPGDNLGYAVFGQVVEGMDVVRAIMVLPADGPADNPVMQGQILTTPVRIITARRG</sequence>